<reference evidence="8 9" key="1">
    <citation type="submission" date="2016-01" db="EMBL/GenBank/DDBJ databases">
        <title>The new phylogeny of the genus Mycobacterium.</title>
        <authorList>
            <person name="Tarcisio F."/>
            <person name="Conor M."/>
            <person name="Antonella G."/>
            <person name="Elisabetta G."/>
            <person name="Giulia F.S."/>
            <person name="Sara T."/>
            <person name="Anna F."/>
            <person name="Clotilde B."/>
            <person name="Roberto B."/>
            <person name="Veronica D.S."/>
            <person name="Fabio R."/>
            <person name="Monica P."/>
            <person name="Olivier J."/>
            <person name="Enrico T."/>
            <person name="Nicola S."/>
        </authorList>
    </citation>
    <scope>NUCLEOTIDE SEQUENCE [LARGE SCALE GENOMIC DNA]</scope>
    <source>
        <strain evidence="8 9">DSM 44852</strain>
    </source>
</reference>
<evidence type="ECO:0000256" key="1">
    <source>
        <dbReference type="ARBA" id="ARBA00001927"/>
    </source>
</evidence>
<keyword evidence="6" id="KW-0411">Iron-sulfur</keyword>
<keyword evidence="3" id="KW-0479">Metal-binding</keyword>
<keyword evidence="7" id="KW-0003">3Fe-4S</keyword>
<keyword evidence="2" id="KW-0813">Transport</keyword>
<dbReference type="Proteomes" id="UP000193010">
    <property type="component" value="Unassembled WGS sequence"/>
</dbReference>
<dbReference type="Pfam" id="PF13459">
    <property type="entry name" value="Fer4_15"/>
    <property type="match status" value="1"/>
</dbReference>
<dbReference type="RefSeq" id="WP_085225074.1">
    <property type="nucleotide sequence ID" value="NZ_AP022576.1"/>
</dbReference>
<evidence type="ECO:0000256" key="5">
    <source>
        <dbReference type="ARBA" id="ARBA00023004"/>
    </source>
</evidence>
<organism evidence="8 9">
    <name type="scientific">Mycobacterium florentinum</name>
    <dbReference type="NCBI Taxonomy" id="292462"/>
    <lineage>
        <taxon>Bacteria</taxon>
        <taxon>Bacillati</taxon>
        <taxon>Actinomycetota</taxon>
        <taxon>Actinomycetes</taxon>
        <taxon>Mycobacteriales</taxon>
        <taxon>Mycobacteriaceae</taxon>
        <taxon>Mycobacterium</taxon>
        <taxon>Mycobacterium simiae complex</taxon>
    </lineage>
</organism>
<dbReference type="GO" id="GO:0046872">
    <property type="term" value="F:metal ion binding"/>
    <property type="evidence" value="ECO:0007669"/>
    <property type="project" value="UniProtKB-KW"/>
</dbReference>
<comment type="cofactor">
    <cofactor evidence="1">
        <name>[3Fe-4S] cluster</name>
        <dbReference type="ChEBI" id="CHEBI:21137"/>
    </cofactor>
</comment>
<dbReference type="PANTHER" id="PTHR36923">
    <property type="entry name" value="FERREDOXIN"/>
    <property type="match status" value="1"/>
</dbReference>
<gene>
    <name evidence="8" type="ORF">AWC05_02550</name>
</gene>
<dbReference type="InterPro" id="IPR051269">
    <property type="entry name" value="Fe-S_cluster_ET"/>
</dbReference>
<name>A0A1X1TWX9_MYCFL</name>
<dbReference type="SUPFAM" id="SSF54862">
    <property type="entry name" value="4Fe-4S ferredoxins"/>
    <property type="match status" value="1"/>
</dbReference>
<protein>
    <submittedName>
        <fullName evidence="8">Ferredoxin</fullName>
    </submittedName>
</protein>
<keyword evidence="5" id="KW-0408">Iron</keyword>
<sequence>MTRAFVDAQRCHGHGRCEIIAPQVFAVGDDGISQILVEEIDPTDLADVQEAGFSCPEQAITLE</sequence>
<dbReference type="AlphaFoldDB" id="A0A1X1TWX9"/>
<dbReference type="PANTHER" id="PTHR36923:SF3">
    <property type="entry name" value="FERREDOXIN"/>
    <property type="match status" value="1"/>
</dbReference>
<evidence type="ECO:0000256" key="6">
    <source>
        <dbReference type="ARBA" id="ARBA00023014"/>
    </source>
</evidence>
<evidence type="ECO:0000256" key="7">
    <source>
        <dbReference type="ARBA" id="ARBA00023291"/>
    </source>
</evidence>
<accession>A0A1X1TWX9</accession>
<evidence type="ECO:0000256" key="3">
    <source>
        <dbReference type="ARBA" id="ARBA00022723"/>
    </source>
</evidence>
<dbReference type="EMBL" id="LQOV01000032">
    <property type="protein sequence ID" value="ORV49073.1"/>
    <property type="molecule type" value="Genomic_DNA"/>
</dbReference>
<evidence type="ECO:0000256" key="2">
    <source>
        <dbReference type="ARBA" id="ARBA00022448"/>
    </source>
</evidence>
<dbReference type="GO" id="GO:0051538">
    <property type="term" value="F:3 iron, 4 sulfur cluster binding"/>
    <property type="evidence" value="ECO:0007669"/>
    <property type="project" value="UniProtKB-KW"/>
</dbReference>
<dbReference type="Gene3D" id="3.30.70.20">
    <property type="match status" value="1"/>
</dbReference>
<keyword evidence="4" id="KW-0249">Electron transport</keyword>
<evidence type="ECO:0000313" key="9">
    <source>
        <dbReference type="Proteomes" id="UP000193010"/>
    </source>
</evidence>
<proteinExistence type="predicted"/>
<dbReference type="OrthoDB" id="9803319at2"/>
<evidence type="ECO:0000313" key="8">
    <source>
        <dbReference type="EMBL" id="ORV49073.1"/>
    </source>
</evidence>
<keyword evidence="9" id="KW-1185">Reference proteome</keyword>
<dbReference type="STRING" id="292462.AWC05_02550"/>
<comment type="caution">
    <text evidence="8">The sequence shown here is derived from an EMBL/GenBank/DDBJ whole genome shotgun (WGS) entry which is preliminary data.</text>
</comment>
<evidence type="ECO:0000256" key="4">
    <source>
        <dbReference type="ARBA" id="ARBA00022982"/>
    </source>
</evidence>